<evidence type="ECO:0000313" key="3">
    <source>
        <dbReference type="EMBL" id="KAL0016767.1"/>
    </source>
</evidence>
<comment type="caution">
    <text evidence="3">The sequence shown here is derived from an EMBL/GenBank/DDBJ whole genome shotgun (WGS) entry which is preliminary data.</text>
</comment>
<sequence>MEHEELYDAPNNLGPSEQELPLEDFGDCELKSKPYVGMQFDSLDDVETFYKEFAKKEGFGIRICTNKKAPRSDNVTSRIYVCCSEGQRKSKNALDSGLSRDDENKAHRSCSSLRTGCEAMLRVMKNKKLQKWVVKGFDNNHNHGSLGLNSSNALLWHSASLLESLS</sequence>
<protein>
    <recommendedName>
        <fullName evidence="2">FAR1 domain-containing protein</fullName>
    </recommendedName>
</protein>
<dbReference type="AlphaFoldDB" id="A0AAW2E1S8"/>
<dbReference type="Pfam" id="PF03101">
    <property type="entry name" value="FAR1"/>
    <property type="match status" value="1"/>
</dbReference>
<name>A0AAW2E1S8_9ROSI</name>
<organism evidence="3 4">
    <name type="scientific">Lithocarpus litseifolius</name>
    <dbReference type="NCBI Taxonomy" id="425828"/>
    <lineage>
        <taxon>Eukaryota</taxon>
        <taxon>Viridiplantae</taxon>
        <taxon>Streptophyta</taxon>
        <taxon>Embryophyta</taxon>
        <taxon>Tracheophyta</taxon>
        <taxon>Spermatophyta</taxon>
        <taxon>Magnoliopsida</taxon>
        <taxon>eudicotyledons</taxon>
        <taxon>Gunneridae</taxon>
        <taxon>Pentapetalae</taxon>
        <taxon>rosids</taxon>
        <taxon>fabids</taxon>
        <taxon>Fagales</taxon>
        <taxon>Fagaceae</taxon>
        <taxon>Lithocarpus</taxon>
    </lineage>
</organism>
<evidence type="ECO:0000259" key="2">
    <source>
        <dbReference type="Pfam" id="PF03101"/>
    </source>
</evidence>
<dbReference type="PANTHER" id="PTHR46328:SF38">
    <property type="entry name" value="FAR1 DNA-BINDING DOMAIN PROTEIN"/>
    <property type="match status" value="1"/>
</dbReference>
<dbReference type="PANTHER" id="PTHR46328">
    <property type="entry name" value="FAR-RED IMPAIRED RESPONSIVE (FAR1) FAMILY PROTEIN-RELATED"/>
    <property type="match status" value="1"/>
</dbReference>
<proteinExistence type="predicted"/>
<evidence type="ECO:0000256" key="1">
    <source>
        <dbReference type="SAM" id="MobiDB-lite"/>
    </source>
</evidence>
<feature type="domain" description="FAR1" evidence="2">
    <location>
        <begin position="48"/>
        <end position="143"/>
    </location>
</feature>
<feature type="region of interest" description="Disordered" evidence="1">
    <location>
        <begin position="1"/>
        <end position="20"/>
    </location>
</feature>
<reference evidence="3 4" key="1">
    <citation type="submission" date="2024-01" db="EMBL/GenBank/DDBJ databases">
        <title>A telomere-to-telomere, gap-free genome of sweet tea (Lithocarpus litseifolius).</title>
        <authorList>
            <person name="Zhou J."/>
        </authorList>
    </citation>
    <scope>NUCLEOTIDE SEQUENCE [LARGE SCALE GENOMIC DNA]</scope>
    <source>
        <strain evidence="3">Zhou-2022a</strain>
        <tissue evidence="3">Leaf</tissue>
    </source>
</reference>
<accession>A0AAW2E1S8</accession>
<dbReference type="InterPro" id="IPR004330">
    <property type="entry name" value="FAR1_DNA_bnd_dom"/>
</dbReference>
<evidence type="ECO:0000313" key="4">
    <source>
        <dbReference type="Proteomes" id="UP001459277"/>
    </source>
</evidence>
<dbReference type="EMBL" id="JAZDWU010000001">
    <property type="protein sequence ID" value="KAL0016767.1"/>
    <property type="molecule type" value="Genomic_DNA"/>
</dbReference>
<keyword evidence="4" id="KW-1185">Reference proteome</keyword>
<dbReference type="Proteomes" id="UP001459277">
    <property type="component" value="Unassembled WGS sequence"/>
</dbReference>
<gene>
    <name evidence="3" type="ORF">SO802_003836</name>
</gene>